<feature type="transmembrane region" description="Helical" evidence="1">
    <location>
        <begin position="141"/>
        <end position="165"/>
    </location>
</feature>
<dbReference type="Gene3D" id="1.20.1070.10">
    <property type="entry name" value="Rhodopsin 7-helix transmembrane proteins"/>
    <property type="match status" value="1"/>
</dbReference>
<dbReference type="Proteomes" id="UP001170379">
    <property type="component" value="Unassembled WGS sequence"/>
</dbReference>
<evidence type="ECO:0000313" key="3">
    <source>
        <dbReference type="Proteomes" id="UP001170379"/>
    </source>
</evidence>
<keyword evidence="1" id="KW-1133">Transmembrane helix</keyword>
<feature type="transmembrane region" description="Helical" evidence="1">
    <location>
        <begin position="52"/>
        <end position="77"/>
    </location>
</feature>
<dbReference type="RefSeq" id="WP_026936314.1">
    <property type="nucleotide sequence ID" value="NZ_CP028426.1"/>
</dbReference>
<proteinExistence type="predicted"/>
<accession>A0ABT7C6I6</accession>
<keyword evidence="3" id="KW-1185">Reference proteome</keyword>
<evidence type="ECO:0008006" key="4">
    <source>
        <dbReference type="Google" id="ProtNLM"/>
    </source>
</evidence>
<dbReference type="EMBL" id="PXVD01000007">
    <property type="protein sequence ID" value="MDJ1370821.1"/>
    <property type="molecule type" value="Genomic_DNA"/>
</dbReference>
<gene>
    <name evidence="2" type="ORF">C7K25_05495</name>
</gene>
<name>A0ABT7C6I6_9MICO</name>
<keyword evidence="1" id="KW-0812">Transmembrane</keyword>
<evidence type="ECO:0000313" key="2">
    <source>
        <dbReference type="EMBL" id="MDJ1370821.1"/>
    </source>
</evidence>
<sequence>MPKLRRVPNSVFLVMAITAVLVALSIGAALWIEASENQRVADGGAADLQTGIGYSIFAGFIPVMVMIAACIYSGIALTKRTRQRQDAGLTPAGWGTRAGTSLGTLIVLLAGVLLVVWLLWFGLHVLLLQVYDDQVIDGARMAGSFTTVLGLVFGPGLTGGLPAILMTASAPTPEEENA</sequence>
<organism evidence="2 3">
    <name type="scientific">Gulosibacter molinativorax</name>
    <dbReference type="NCBI Taxonomy" id="256821"/>
    <lineage>
        <taxon>Bacteria</taxon>
        <taxon>Bacillati</taxon>
        <taxon>Actinomycetota</taxon>
        <taxon>Actinomycetes</taxon>
        <taxon>Micrococcales</taxon>
        <taxon>Microbacteriaceae</taxon>
        <taxon>Gulosibacter</taxon>
    </lineage>
</organism>
<protein>
    <recommendedName>
        <fullName evidence="4">DUF4190 domain-containing protein</fullName>
    </recommendedName>
</protein>
<keyword evidence="1" id="KW-0472">Membrane</keyword>
<evidence type="ECO:0000256" key="1">
    <source>
        <dbReference type="SAM" id="Phobius"/>
    </source>
</evidence>
<reference evidence="2" key="1">
    <citation type="submission" date="2018-03" db="EMBL/GenBank/DDBJ databases">
        <authorList>
            <person name="Nunes O.C."/>
            <person name="Lopes A.R."/>
            <person name="Froufe H."/>
            <person name="Munoz-Merida A."/>
            <person name="Barroso C."/>
            <person name="Egas C."/>
        </authorList>
    </citation>
    <scope>NUCLEOTIDE SEQUENCE</scope>
    <source>
        <strain evidence="2">ON4</strain>
    </source>
</reference>
<feature type="transmembrane region" description="Helical" evidence="1">
    <location>
        <begin position="12"/>
        <end position="32"/>
    </location>
</feature>
<reference evidence="2" key="2">
    <citation type="journal article" date="2022" name="Sci. Rep.">
        <title>In silico prediction of the enzymes involved in the degradation of the herbicide molinate by Gulosibacter molinativorax ON4T.</title>
        <authorList>
            <person name="Lopes A.R."/>
            <person name="Bunin E."/>
            <person name="Viana A.T."/>
            <person name="Froufe H."/>
            <person name="Munoz-Merida A."/>
            <person name="Pinho D."/>
            <person name="Figueiredo J."/>
            <person name="Barroso C."/>
            <person name="Vaz-Moreira I."/>
            <person name="Bellanger X."/>
            <person name="Egas C."/>
            <person name="Nunes O.C."/>
        </authorList>
    </citation>
    <scope>NUCLEOTIDE SEQUENCE</scope>
    <source>
        <strain evidence="2">ON4</strain>
    </source>
</reference>
<feature type="transmembrane region" description="Helical" evidence="1">
    <location>
        <begin position="98"/>
        <end position="121"/>
    </location>
</feature>
<comment type="caution">
    <text evidence="2">The sequence shown here is derived from an EMBL/GenBank/DDBJ whole genome shotgun (WGS) entry which is preliminary data.</text>
</comment>